<comment type="caution">
    <text evidence="2">The sequence shown here is derived from an EMBL/GenBank/DDBJ whole genome shotgun (WGS) entry which is preliminary data.</text>
</comment>
<sequence length="74" mass="8575">MLKSLGLILIYLAISYFQIRQLIKDKMKREIWIYSIIMLVVTGITIAMIYKIPIPNPLNLIAFILKPLTKIISL</sequence>
<feature type="transmembrane region" description="Helical" evidence="1">
    <location>
        <begin position="6"/>
        <end position="23"/>
    </location>
</feature>
<evidence type="ECO:0000313" key="3">
    <source>
        <dbReference type="Proteomes" id="UP001601058"/>
    </source>
</evidence>
<keyword evidence="1" id="KW-0812">Transmembrane</keyword>
<dbReference type="Proteomes" id="UP001601058">
    <property type="component" value="Unassembled WGS sequence"/>
</dbReference>
<keyword evidence="1" id="KW-1133">Transmembrane helix</keyword>
<keyword evidence="3" id="KW-1185">Reference proteome</keyword>
<name>A0ABW6K2L9_9BACI</name>
<accession>A0ABW6K2L9</accession>
<protein>
    <submittedName>
        <fullName evidence="2">Uncharacterized protein</fullName>
    </submittedName>
</protein>
<proteinExistence type="predicted"/>
<evidence type="ECO:0000313" key="2">
    <source>
        <dbReference type="EMBL" id="MFE8697215.1"/>
    </source>
</evidence>
<evidence type="ECO:0000256" key="1">
    <source>
        <dbReference type="SAM" id="Phobius"/>
    </source>
</evidence>
<feature type="transmembrane region" description="Helical" evidence="1">
    <location>
        <begin position="32"/>
        <end position="50"/>
    </location>
</feature>
<organism evidence="2 3">
    <name type="scientific">Cytobacillus mangrovibacter</name>
    <dbReference type="NCBI Taxonomy" id="3299024"/>
    <lineage>
        <taxon>Bacteria</taxon>
        <taxon>Bacillati</taxon>
        <taxon>Bacillota</taxon>
        <taxon>Bacilli</taxon>
        <taxon>Bacillales</taxon>
        <taxon>Bacillaceae</taxon>
        <taxon>Cytobacillus</taxon>
    </lineage>
</organism>
<reference evidence="2 3" key="1">
    <citation type="submission" date="2024-08" db="EMBL/GenBank/DDBJ databases">
        <title>Two novel Cytobacillus novel species.</title>
        <authorList>
            <person name="Liu G."/>
        </authorList>
    </citation>
    <scope>NUCLEOTIDE SEQUENCE [LARGE SCALE GENOMIC DNA]</scope>
    <source>
        <strain evidence="2 3">FJAT-53684</strain>
    </source>
</reference>
<gene>
    <name evidence="2" type="ORF">ACFYKT_12795</name>
</gene>
<keyword evidence="1" id="KW-0472">Membrane</keyword>
<dbReference type="EMBL" id="JBIACJ010000006">
    <property type="protein sequence ID" value="MFE8697215.1"/>
    <property type="molecule type" value="Genomic_DNA"/>
</dbReference>